<dbReference type="Pfam" id="PF03870">
    <property type="entry name" value="RNA_pol_Rpb8"/>
    <property type="match status" value="1"/>
</dbReference>
<keyword evidence="3" id="KW-0539">Nucleus</keyword>
<dbReference type="GO" id="GO:0003899">
    <property type="term" value="F:DNA-directed RNA polymerase activity"/>
    <property type="evidence" value="ECO:0007669"/>
    <property type="project" value="InterPro"/>
</dbReference>
<evidence type="ECO:0000256" key="1">
    <source>
        <dbReference type="ARBA" id="ARBA00004123"/>
    </source>
</evidence>
<dbReference type="Proteomes" id="UP000187013">
    <property type="component" value="Unassembled WGS sequence"/>
</dbReference>
<dbReference type="SMART" id="SM00658">
    <property type="entry name" value="RPOL8c"/>
    <property type="match status" value="1"/>
</dbReference>
<dbReference type="PANTHER" id="PTHR10917">
    <property type="entry name" value="DNA-DIRECTED RNA POLYMERASES I, II, AND III SUBUNIT RPABC3"/>
    <property type="match status" value="1"/>
</dbReference>
<dbReference type="SUPFAM" id="SSF50249">
    <property type="entry name" value="Nucleic acid-binding proteins"/>
    <property type="match status" value="1"/>
</dbReference>
<dbReference type="EMBL" id="BDGX01000045">
    <property type="protein sequence ID" value="GAV54960.1"/>
    <property type="molecule type" value="Genomic_DNA"/>
</dbReference>
<proteinExistence type="inferred from homology"/>
<dbReference type="GO" id="GO:0005666">
    <property type="term" value="C:RNA polymerase III complex"/>
    <property type="evidence" value="ECO:0007669"/>
    <property type="project" value="TreeGrafter"/>
</dbReference>
<dbReference type="PANTHER" id="PTHR10917:SF0">
    <property type="entry name" value="DNA-DIRECTED RNA POLYMERASES I, II, AND III SUBUNIT RPABC3"/>
    <property type="match status" value="1"/>
</dbReference>
<dbReference type="InterPro" id="IPR012340">
    <property type="entry name" value="NA-bd_OB-fold"/>
</dbReference>
<dbReference type="InterPro" id="IPR005570">
    <property type="entry name" value="RPABC3"/>
</dbReference>
<comment type="similarity">
    <text evidence="2">Belongs to the eukaryotic RPB8 RNA polymerase subunit family.</text>
</comment>
<accession>A0A1Q3AH25</accession>
<protein>
    <recommendedName>
        <fullName evidence="6">DNA-directed RNA polymerases I, II, and III subunit RPABC3</fullName>
    </recommendedName>
</protein>
<reference evidence="4 5" key="1">
    <citation type="submission" date="2016-08" db="EMBL/GenBank/DDBJ databases">
        <title>Draft genome sequence of allopolyploid Zygosaccharomyces rouxii.</title>
        <authorList>
            <person name="Watanabe J."/>
            <person name="Uehara K."/>
            <person name="Mogi Y."/>
            <person name="Tsukioka Y."/>
        </authorList>
    </citation>
    <scope>NUCLEOTIDE SEQUENCE [LARGE SCALE GENOMIC DNA]</scope>
    <source>
        <strain evidence="4 5">NBRC 110957</strain>
    </source>
</reference>
<gene>
    <name evidence="4" type="ORF">ZYGR_0AS02830</name>
</gene>
<dbReference type="Gene3D" id="2.40.50.140">
    <property type="entry name" value="Nucleic acid-binding proteins"/>
    <property type="match status" value="1"/>
</dbReference>
<dbReference type="GO" id="GO:0005736">
    <property type="term" value="C:RNA polymerase I complex"/>
    <property type="evidence" value="ECO:0007669"/>
    <property type="project" value="TreeGrafter"/>
</dbReference>
<name>A0A1Q3AH25_ZYGRO</name>
<evidence type="ECO:0000313" key="5">
    <source>
        <dbReference type="Proteomes" id="UP000187013"/>
    </source>
</evidence>
<dbReference type="OrthoDB" id="20018at2759"/>
<organism evidence="4 5">
    <name type="scientific">Zygosaccharomyces rouxii</name>
    <dbReference type="NCBI Taxonomy" id="4956"/>
    <lineage>
        <taxon>Eukaryota</taxon>
        <taxon>Fungi</taxon>
        <taxon>Dikarya</taxon>
        <taxon>Ascomycota</taxon>
        <taxon>Saccharomycotina</taxon>
        <taxon>Saccharomycetes</taxon>
        <taxon>Saccharomycetales</taxon>
        <taxon>Saccharomycetaceae</taxon>
        <taxon>Zygosaccharomyces</taxon>
    </lineage>
</organism>
<evidence type="ECO:0000256" key="2">
    <source>
        <dbReference type="ARBA" id="ARBA00008912"/>
    </source>
</evidence>
<dbReference type="AlphaFoldDB" id="A0A1Q3AH25"/>
<comment type="caution">
    <text evidence="4">The sequence shown here is derived from an EMBL/GenBank/DDBJ whole genome shotgun (WGS) entry which is preliminary data.</text>
</comment>
<evidence type="ECO:0000313" key="4">
    <source>
        <dbReference type="EMBL" id="GAV54960.1"/>
    </source>
</evidence>
<comment type="subcellular location">
    <subcellularLocation>
        <location evidence="1">Nucleus</location>
    </subcellularLocation>
</comment>
<sequence>MIKNFPSITKLTKLTISSQKLIFLYTYRYIYIYIYIKEGSVKAHCSPPHPFVSLTMSNTLFDDVFLVSDVDPGRYNRVARIEATSTTQEHCKLALDVNTDLFPIQTGEQVTATIASSLELEKNVNDPSATRSWRPPQPGERSLADDYDYVMHGTAYRFEEVSNDLIAVYYSFGGLLMRLEGNYRSLNNLKQENAFLLLRR</sequence>
<dbReference type="FunFam" id="2.40.50.140:FF:000191">
    <property type="entry name" value="DNA-directed RNA polymerases I, II, and III subunit RPABC3"/>
    <property type="match status" value="1"/>
</dbReference>
<evidence type="ECO:0008006" key="6">
    <source>
        <dbReference type="Google" id="ProtNLM"/>
    </source>
</evidence>
<dbReference type="GO" id="GO:0006351">
    <property type="term" value="P:DNA-templated transcription"/>
    <property type="evidence" value="ECO:0007669"/>
    <property type="project" value="InterPro"/>
</dbReference>
<evidence type="ECO:0000256" key="3">
    <source>
        <dbReference type="ARBA" id="ARBA00023242"/>
    </source>
</evidence>
<dbReference type="GO" id="GO:0005665">
    <property type="term" value="C:RNA polymerase II, core complex"/>
    <property type="evidence" value="ECO:0007669"/>
    <property type="project" value="TreeGrafter"/>
</dbReference>